<feature type="chain" id="PRO_5012447239" description="Endo-beta-1,2-glucanase SGL domain-containing protein" evidence="2">
    <location>
        <begin position="20"/>
        <end position="543"/>
    </location>
</feature>
<protein>
    <recommendedName>
        <fullName evidence="3">Endo-beta-1,2-glucanase SGL domain-containing protein</fullName>
    </recommendedName>
</protein>
<evidence type="ECO:0000256" key="1">
    <source>
        <dbReference type="SAM" id="MobiDB-lite"/>
    </source>
</evidence>
<evidence type="ECO:0000259" key="3">
    <source>
        <dbReference type="Pfam" id="PF26157"/>
    </source>
</evidence>
<evidence type="ECO:0000313" key="4">
    <source>
        <dbReference type="EMBL" id="OZJ01651.1"/>
    </source>
</evidence>
<dbReference type="CDD" id="cd24165">
    <property type="entry name" value="TfSGL-like"/>
    <property type="match status" value="1"/>
</dbReference>
<accession>A0A261XTG7</accession>
<keyword evidence="5" id="KW-1185">Reference proteome</keyword>
<gene>
    <name evidence="4" type="ORF">BZG36_05205</name>
</gene>
<dbReference type="Proteomes" id="UP000242875">
    <property type="component" value="Unassembled WGS sequence"/>
</dbReference>
<dbReference type="AlphaFoldDB" id="A0A261XTG7"/>
<dbReference type="InterPro" id="IPR058773">
    <property type="entry name" value="SGL_GH162"/>
</dbReference>
<comment type="caution">
    <text evidence="4">The sequence shown here is derived from an EMBL/GenBank/DDBJ whole genome shotgun (WGS) entry which is preliminary data.</text>
</comment>
<dbReference type="OrthoDB" id="9981847at2759"/>
<evidence type="ECO:0000256" key="2">
    <source>
        <dbReference type="SAM" id="SignalP"/>
    </source>
</evidence>
<name>A0A261XTG7_9FUNG</name>
<sequence>MKSVTLAFLAVVSLSCTKAAPASNTSPVPSSGSRPPPPPPPPGPEKHDPPCRFSPTYTIDEIVKDPTAFEQDVLFWEGHFHQLNVSLNTYNGMTYDGTLIDPVNGTRTAKHPFSAASKEALQIMLYAHAIRGDAGAARFLSPHASQDAPKIAIDYMTKKLAIYQKFNATYPGFGGFLPWFTNYDDHIEPTWDWVNRVPALDNGEMIWAIYAAIEAMESTNNKPYIQLASKWQAYLDYLKTNAAKVFYAGNGNVCTVTSLNQSLPLHDPANNVTCQTPSYLDDPYEGELFTWFLYFFGGLSAKDKQQLWINKRPQLVKVDYDGGKQFGNITVVKGFWYSAHEEWKFLEMPYLDIPLLQRLYRNGQVVRTCNSVVNKIPGMYASVNNSTDVNGQIIGYISNAGIPSIANQTVQELDVITPYSSFTTVLIDKGVGLAWWKNMVDGKKMQNIYGSSESERVDGTATSSFVSWDSKITTVNALLGGVYSIVGDKMKKDGIYNEFIDIATREYELVFGTGKLDGEGLPLCLPSVKEPHTGLQDYTTCHM</sequence>
<feature type="signal peptide" evidence="2">
    <location>
        <begin position="1"/>
        <end position="19"/>
    </location>
</feature>
<dbReference type="Pfam" id="PF26157">
    <property type="entry name" value="SGL_GH162"/>
    <property type="match status" value="1"/>
</dbReference>
<feature type="compositionally biased region" description="Pro residues" evidence="1">
    <location>
        <begin position="34"/>
        <end position="43"/>
    </location>
</feature>
<organism evidence="4 5">
    <name type="scientific">Bifiguratus adelaidae</name>
    <dbReference type="NCBI Taxonomy" id="1938954"/>
    <lineage>
        <taxon>Eukaryota</taxon>
        <taxon>Fungi</taxon>
        <taxon>Fungi incertae sedis</taxon>
        <taxon>Mucoromycota</taxon>
        <taxon>Mucoromycotina</taxon>
        <taxon>Endogonomycetes</taxon>
        <taxon>Endogonales</taxon>
        <taxon>Endogonales incertae sedis</taxon>
        <taxon>Bifiguratus</taxon>
    </lineage>
</organism>
<feature type="region of interest" description="Disordered" evidence="1">
    <location>
        <begin position="20"/>
        <end position="53"/>
    </location>
</feature>
<evidence type="ECO:0000313" key="5">
    <source>
        <dbReference type="Proteomes" id="UP000242875"/>
    </source>
</evidence>
<keyword evidence="2" id="KW-0732">Signal</keyword>
<reference evidence="4 5" key="1">
    <citation type="journal article" date="2017" name="Mycologia">
        <title>Bifiguratus adelaidae, gen. et sp. nov., a new member of Mucoromycotina in endophytic and soil-dwelling habitats.</title>
        <authorList>
            <person name="Torres-Cruz T.J."/>
            <person name="Billingsley Tobias T.L."/>
            <person name="Almatruk M."/>
            <person name="Hesse C."/>
            <person name="Kuske C.R."/>
            <person name="Desiro A."/>
            <person name="Benucci G.M."/>
            <person name="Bonito G."/>
            <person name="Stajich J.E."/>
            <person name="Dunlap C."/>
            <person name="Arnold A.E."/>
            <person name="Porras-Alfaro A."/>
        </authorList>
    </citation>
    <scope>NUCLEOTIDE SEQUENCE [LARGE SCALE GENOMIC DNA]</scope>
    <source>
        <strain evidence="4 5">AZ0501</strain>
    </source>
</reference>
<proteinExistence type="predicted"/>
<dbReference type="PROSITE" id="PS51257">
    <property type="entry name" value="PROKAR_LIPOPROTEIN"/>
    <property type="match status" value="1"/>
</dbReference>
<feature type="domain" description="Endo-beta-1,2-glucanase SGL" evidence="3">
    <location>
        <begin position="93"/>
        <end position="542"/>
    </location>
</feature>
<dbReference type="EMBL" id="MVBO01000275">
    <property type="protein sequence ID" value="OZJ01651.1"/>
    <property type="molecule type" value="Genomic_DNA"/>
</dbReference>